<dbReference type="Pfam" id="PF20703">
    <property type="entry name" value="nSTAND1"/>
    <property type="match status" value="1"/>
</dbReference>
<gene>
    <name evidence="2" type="ORF">V2H45_09695</name>
</gene>
<accession>A0AAW9PVS1</accession>
<feature type="domain" description="Novel STAND NTPase 1" evidence="1">
    <location>
        <begin position="46"/>
        <end position="194"/>
    </location>
</feature>
<protein>
    <submittedName>
        <fullName evidence="2">NB-ARC domain-containing protein</fullName>
    </submittedName>
</protein>
<dbReference type="PRINTS" id="PR00364">
    <property type="entry name" value="DISEASERSIST"/>
</dbReference>
<dbReference type="EMBL" id="JAZBJZ010000031">
    <property type="protein sequence ID" value="MEE3717017.1"/>
    <property type="molecule type" value="Genomic_DNA"/>
</dbReference>
<evidence type="ECO:0000259" key="1">
    <source>
        <dbReference type="Pfam" id="PF20703"/>
    </source>
</evidence>
<reference evidence="2" key="1">
    <citation type="submission" date="2024-01" db="EMBL/GenBank/DDBJ databases">
        <title>Bank of Algae and Cyanobacteria of the Azores (BACA) strain genomes.</title>
        <authorList>
            <person name="Luz R."/>
            <person name="Cordeiro R."/>
            <person name="Fonseca A."/>
            <person name="Goncalves V."/>
        </authorList>
    </citation>
    <scope>NUCLEOTIDE SEQUENCE</scope>
    <source>
        <strain evidence="2">BACA0141</strain>
    </source>
</reference>
<dbReference type="Gene3D" id="1.10.8.430">
    <property type="entry name" value="Helical domain of apoptotic protease-activating factors"/>
    <property type="match status" value="1"/>
</dbReference>
<comment type="caution">
    <text evidence="2">The sequence shown here is derived from an EMBL/GenBank/DDBJ whole genome shotgun (WGS) entry which is preliminary data.</text>
</comment>
<dbReference type="PANTHER" id="PTHR36766">
    <property type="entry name" value="PLANT BROAD-SPECTRUM MILDEW RESISTANCE PROTEIN RPW8"/>
    <property type="match status" value="1"/>
</dbReference>
<keyword evidence="3" id="KW-1185">Reference proteome</keyword>
<proteinExistence type="predicted"/>
<name>A0AAW9PVS1_9CYAN</name>
<evidence type="ECO:0000313" key="2">
    <source>
        <dbReference type="EMBL" id="MEE3717017.1"/>
    </source>
</evidence>
<dbReference type="SUPFAM" id="SSF52540">
    <property type="entry name" value="P-loop containing nucleoside triphosphate hydrolases"/>
    <property type="match status" value="1"/>
</dbReference>
<sequence>MFKLICNAVGVDWVEVVEWNNESEVLQETGLKESDRLDIIDPVETRWVGRQALIAELINKLQAECRILSLMGITGIGKTSLAARLSVDMELRQTFPILKVVNFDQQPPNFEVVVKCLVGETVAADKELQKQPEKLVMIAVGALRSHPCLLVLDMAEALLSTISDGMHDFLEPAFKQFLEQILKVDRMPSRVVLTSQYRIPTLAEGRYSGSRQEFMDLKGLSESEALDLFQAWDICPEEKELELLKRIIHVYEGHPLALRVIAGDIRSLPFAGDVQAYWKEYGQEIEDVERMQNSSAPKNKGDRPRLDRYSLSLEDLVRQRVESTFKRLYQSSRLAYLMICMISEYRCAVEKKACLIMIEDLCSEEEAKSAFLTLQRRFLLETEQNTDKKTLYRLHSIIRRVALDHLDKLEDE</sequence>
<dbReference type="InterPro" id="IPR049052">
    <property type="entry name" value="nSTAND1"/>
</dbReference>
<organism evidence="2 3">
    <name type="scientific">Tumidithrix elongata BACA0141</name>
    <dbReference type="NCBI Taxonomy" id="2716417"/>
    <lineage>
        <taxon>Bacteria</taxon>
        <taxon>Bacillati</taxon>
        <taxon>Cyanobacteriota</taxon>
        <taxon>Cyanophyceae</taxon>
        <taxon>Pseudanabaenales</taxon>
        <taxon>Pseudanabaenaceae</taxon>
        <taxon>Tumidithrix</taxon>
        <taxon>Tumidithrix elongata</taxon>
    </lineage>
</organism>
<dbReference type="PANTHER" id="PTHR36766:SF30">
    <property type="entry name" value="TIR-NBS TYPE DISEASE RESISTANCE PROTEIN-RELATED"/>
    <property type="match status" value="1"/>
</dbReference>
<dbReference type="Proteomes" id="UP001333818">
    <property type="component" value="Unassembled WGS sequence"/>
</dbReference>
<dbReference type="InterPro" id="IPR027417">
    <property type="entry name" value="P-loop_NTPase"/>
</dbReference>
<dbReference type="InterPro" id="IPR042197">
    <property type="entry name" value="Apaf_helical"/>
</dbReference>
<dbReference type="AlphaFoldDB" id="A0AAW9PVS1"/>
<dbReference type="Gene3D" id="3.40.50.300">
    <property type="entry name" value="P-loop containing nucleotide triphosphate hydrolases"/>
    <property type="match status" value="1"/>
</dbReference>
<evidence type="ECO:0000313" key="3">
    <source>
        <dbReference type="Proteomes" id="UP001333818"/>
    </source>
</evidence>
<dbReference type="RefSeq" id="WP_330483446.1">
    <property type="nucleotide sequence ID" value="NZ_JAZBJZ010000031.1"/>
</dbReference>